<evidence type="ECO:0000256" key="4">
    <source>
        <dbReference type="ARBA" id="ARBA00022723"/>
    </source>
</evidence>
<name>A0ABQ5ZRH0_9GAMM</name>
<keyword evidence="6 9" id="KW-0418">Kinase</keyword>
<evidence type="ECO:0000256" key="9">
    <source>
        <dbReference type="HAMAP-Rule" id="MF_00020"/>
    </source>
</evidence>
<dbReference type="NCBIfam" id="TIGR00016">
    <property type="entry name" value="ackA"/>
    <property type="match status" value="1"/>
</dbReference>
<keyword evidence="12" id="KW-1185">Reference proteome</keyword>
<evidence type="ECO:0000256" key="7">
    <source>
        <dbReference type="ARBA" id="ARBA00022840"/>
    </source>
</evidence>
<sequence>MTAKTNMVLIINAGSSSLKCSLFDVQGDEINQHFRVKVANLAGPARLEIYDHSVNPDGILVDKETLTAEQLDVANQQAHASALKVVLEWIETNTPHFKVAWVGHRVVHGGDRYAEPVVVDTEVLEFLETLVPLAPLHQPYNLKLIHLCREFLPDSPQVACFDTAFHSTTPVVAREFAIPQKLTEEGIRRYGFHGLSYEYIHDKLERLDADLAKQKLLVAHLGAGSSMCAISKGESLASTMGFTAVEGLPMGTRSGQLDPGVMLYLMQEKGWDAKQLESFLYKECGWFGVSGGISSDMLTLKKSDDPLAKKAIDMLVYRIARETGSLAAALGGLDVFVFTGGVGENDADLRAAVVKENAWLGMKLDPARNAANEYLISADDSRVRVFAIPTNEEKMIARHTLKQLGVALTW</sequence>
<organism evidence="11 12">
    <name type="scientific">Marinospirillum insulare</name>
    <dbReference type="NCBI Taxonomy" id="217169"/>
    <lineage>
        <taxon>Bacteria</taxon>
        <taxon>Pseudomonadati</taxon>
        <taxon>Pseudomonadota</taxon>
        <taxon>Gammaproteobacteria</taxon>
        <taxon>Oceanospirillales</taxon>
        <taxon>Oceanospirillaceae</taxon>
        <taxon>Marinospirillum</taxon>
    </lineage>
</organism>
<dbReference type="RefSeq" id="WP_027850165.1">
    <property type="nucleotide sequence ID" value="NZ_BSOR01000001.1"/>
</dbReference>
<dbReference type="InterPro" id="IPR043129">
    <property type="entry name" value="ATPase_NBD"/>
</dbReference>
<evidence type="ECO:0000256" key="1">
    <source>
        <dbReference type="ARBA" id="ARBA00008748"/>
    </source>
</evidence>
<comment type="pathway">
    <text evidence="9">Metabolic intermediate biosynthesis; acetyl-CoA biosynthesis; acetyl-CoA from acetate: step 1/2.</text>
</comment>
<comment type="catalytic activity">
    <reaction evidence="9">
        <text>acetate + ATP = acetyl phosphate + ADP</text>
        <dbReference type="Rhea" id="RHEA:11352"/>
        <dbReference type="ChEBI" id="CHEBI:22191"/>
        <dbReference type="ChEBI" id="CHEBI:30089"/>
        <dbReference type="ChEBI" id="CHEBI:30616"/>
        <dbReference type="ChEBI" id="CHEBI:456216"/>
        <dbReference type="EC" id="2.7.2.1"/>
    </reaction>
</comment>
<dbReference type="Pfam" id="PF00871">
    <property type="entry name" value="Acetate_kinase"/>
    <property type="match status" value="1"/>
</dbReference>
<evidence type="ECO:0000256" key="8">
    <source>
        <dbReference type="ARBA" id="ARBA00022842"/>
    </source>
</evidence>
<keyword evidence="7 9" id="KW-0067">ATP-binding</keyword>
<protein>
    <recommendedName>
        <fullName evidence="9">Acetate kinase</fullName>
        <ecNumber evidence="9">2.7.2.1</ecNumber>
    </recommendedName>
    <alternativeName>
        <fullName evidence="9">Acetokinase</fullName>
    </alternativeName>
</protein>
<dbReference type="InterPro" id="IPR000890">
    <property type="entry name" value="Aliphatic_acid_kin_short-chain"/>
</dbReference>
<keyword evidence="2 9" id="KW-0963">Cytoplasm</keyword>
<dbReference type="PANTHER" id="PTHR21060">
    <property type="entry name" value="ACETATE KINASE"/>
    <property type="match status" value="1"/>
</dbReference>
<comment type="function">
    <text evidence="9">Catalyzes the formation of acetyl phosphate from acetate and ATP. Can also catalyze the reverse reaction.</text>
</comment>
<dbReference type="PROSITE" id="PS01076">
    <property type="entry name" value="ACETATE_KINASE_2"/>
    <property type="match status" value="1"/>
</dbReference>
<dbReference type="PANTHER" id="PTHR21060:SF21">
    <property type="entry name" value="ACETATE KINASE"/>
    <property type="match status" value="1"/>
</dbReference>
<dbReference type="HAMAP" id="MF_00020">
    <property type="entry name" value="Acetate_kinase"/>
    <property type="match status" value="1"/>
</dbReference>
<feature type="binding site" evidence="9">
    <location>
        <position position="105"/>
    </location>
    <ligand>
        <name>substrate</name>
    </ligand>
</feature>
<feature type="binding site" evidence="9">
    <location>
        <position position="12"/>
    </location>
    <ligand>
        <name>Mg(2+)</name>
        <dbReference type="ChEBI" id="CHEBI:18420"/>
    </ligand>
</feature>
<evidence type="ECO:0000313" key="11">
    <source>
        <dbReference type="EMBL" id="GLR62739.1"/>
    </source>
</evidence>
<comment type="caution">
    <text evidence="9">Lacks conserved residue(s) required for the propagation of feature annotation.</text>
</comment>
<evidence type="ECO:0000256" key="10">
    <source>
        <dbReference type="RuleBase" id="RU003835"/>
    </source>
</evidence>
<gene>
    <name evidence="9 11" type="primary">ackA</name>
    <name evidence="11" type="ORF">GCM10007878_01740</name>
</gene>
<feature type="active site" description="Proton donor/acceptor" evidence="9">
    <location>
        <position position="162"/>
    </location>
</feature>
<feature type="binding site" evidence="9">
    <location>
        <position position="19"/>
    </location>
    <ligand>
        <name>ATP</name>
        <dbReference type="ChEBI" id="CHEBI:30616"/>
    </ligand>
</feature>
<feature type="site" description="Transition state stabilizer" evidence="9">
    <location>
        <position position="193"/>
    </location>
</feature>
<dbReference type="InterPro" id="IPR004372">
    <property type="entry name" value="Ac/propionate_kinase"/>
</dbReference>
<dbReference type="EMBL" id="BSOR01000001">
    <property type="protein sequence ID" value="GLR62739.1"/>
    <property type="molecule type" value="Genomic_DNA"/>
</dbReference>
<dbReference type="PIRSF" id="PIRSF000722">
    <property type="entry name" value="Acetate_prop_kin"/>
    <property type="match status" value="1"/>
</dbReference>
<comment type="subunit">
    <text evidence="9">Homodimer.</text>
</comment>
<evidence type="ECO:0000256" key="3">
    <source>
        <dbReference type="ARBA" id="ARBA00022679"/>
    </source>
</evidence>
<evidence type="ECO:0000313" key="12">
    <source>
        <dbReference type="Proteomes" id="UP001156682"/>
    </source>
</evidence>
<dbReference type="SUPFAM" id="SSF53067">
    <property type="entry name" value="Actin-like ATPase domain"/>
    <property type="match status" value="2"/>
</dbReference>
<dbReference type="Gene3D" id="3.30.420.40">
    <property type="match status" value="2"/>
</dbReference>
<evidence type="ECO:0000256" key="2">
    <source>
        <dbReference type="ARBA" id="ARBA00022490"/>
    </source>
</evidence>
<keyword evidence="3 9" id="KW-0808">Transferase</keyword>
<dbReference type="GO" id="GO:0016301">
    <property type="term" value="F:kinase activity"/>
    <property type="evidence" value="ECO:0007669"/>
    <property type="project" value="UniProtKB-KW"/>
</dbReference>
<feature type="site" description="Transition state stabilizer" evidence="9">
    <location>
        <position position="253"/>
    </location>
</feature>
<dbReference type="EC" id="2.7.2.1" evidence="9"/>
<dbReference type="Proteomes" id="UP001156682">
    <property type="component" value="Unassembled WGS sequence"/>
</dbReference>
<feature type="binding site" evidence="9">
    <location>
        <begin position="220"/>
        <end position="224"/>
    </location>
    <ligand>
        <name>ATP</name>
        <dbReference type="ChEBI" id="CHEBI:30616"/>
    </ligand>
</feature>
<proteinExistence type="inferred from homology"/>
<keyword evidence="8 9" id="KW-0460">Magnesium</keyword>
<dbReference type="InterPro" id="IPR023865">
    <property type="entry name" value="Aliphatic_acid_kinase_CS"/>
</dbReference>
<accession>A0ABQ5ZRH0</accession>
<evidence type="ECO:0000256" key="5">
    <source>
        <dbReference type="ARBA" id="ARBA00022741"/>
    </source>
</evidence>
<feature type="binding site" evidence="9">
    <location>
        <position position="392"/>
    </location>
    <ligand>
        <name>Mg(2+)</name>
        <dbReference type="ChEBI" id="CHEBI:18420"/>
    </ligand>
</feature>
<evidence type="ECO:0000256" key="6">
    <source>
        <dbReference type="ARBA" id="ARBA00022777"/>
    </source>
</evidence>
<feature type="binding site" evidence="9">
    <location>
        <begin position="341"/>
        <end position="345"/>
    </location>
    <ligand>
        <name>ATP</name>
        <dbReference type="ChEBI" id="CHEBI:30616"/>
    </ligand>
</feature>
<reference evidence="12" key="1">
    <citation type="journal article" date="2019" name="Int. J. Syst. Evol. Microbiol.">
        <title>The Global Catalogue of Microorganisms (GCM) 10K type strain sequencing project: providing services to taxonomists for standard genome sequencing and annotation.</title>
        <authorList>
            <consortium name="The Broad Institute Genomics Platform"/>
            <consortium name="The Broad Institute Genome Sequencing Center for Infectious Disease"/>
            <person name="Wu L."/>
            <person name="Ma J."/>
        </authorList>
    </citation>
    <scope>NUCLEOTIDE SEQUENCE [LARGE SCALE GENOMIC DNA]</scope>
    <source>
        <strain evidence="12">NBRC 100033</strain>
    </source>
</reference>
<dbReference type="PRINTS" id="PR00471">
    <property type="entry name" value="ACETATEKNASE"/>
</dbReference>
<comment type="caution">
    <text evidence="11">The sequence shown here is derived from an EMBL/GenBank/DDBJ whole genome shotgun (WGS) entry which is preliminary data.</text>
</comment>
<comment type="similarity">
    <text evidence="1 9 10">Belongs to the acetokinase family.</text>
</comment>
<comment type="cofactor">
    <cofactor evidence="9">
        <name>Mg(2+)</name>
        <dbReference type="ChEBI" id="CHEBI:18420"/>
    </cofactor>
    <cofactor evidence="9">
        <name>Mn(2+)</name>
        <dbReference type="ChEBI" id="CHEBI:29035"/>
    </cofactor>
    <text evidence="9">Mg(2+). Can also accept Mn(2+).</text>
</comment>
<comment type="subcellular location">
    <subcellularLocation>
        <location evidence="9">Cytoplasm</location>
    </subcellularLocation>
</comment>
<dbReference type="PROSITE" id="PS01075">
    <property type="entry name" value="ACETATE_KINASE_1"/>
    <property type="match status" value="1"/>
</dbReference>
<keyword evidence="5 9" id="KW-0547">Nucleotide-binding</keyword>
<keyword evidence="4 9" id="KW-0479">Metal-binding</keyword>